<evidence type="ECO:0000259" key="1">
    <source>
        <dbReference type="SMART" id="SM00848"/>
    </source>
</evidence>
<dbReference type="InterPro" id="IPR038765">
    <property type="entry name" value="Papain-like_cys_pep_sf"/>
</dbReference>
<dbReference type="EMBL" id="CM003531">
    <property type="protein sequence ID" value="RCV20068.1"/>
    <property type="molecule type" value="Genomic_DNA"/>
</dbReference>
<dbReference type="SMART" id="SM00848">
    <property type="entry name" value="Inhibitor_I29"/>
    <property type="match status" value="1"/>
</dbReference>
<dbReference type="SUPFAM" id="SSF54001">
    <property type="entry name" value="Cysteine proteinases"/>
    <property type="match status" value="1"/>
</dbReference>
<name>A0A368QQP4_SETIT</name>
<reference evidence="2" key="1">
    <citation type="journal article" date="2012" name="Nat. Biotechnol.">
        <title>Reference genome sequence of the model plant Setaria.</title>
        <authorList>
            <person name="Bennetzen J.L."/>
            <person name="Schmutz J."/>
            <person name="Wang H."/>
            <person name="Percifield R."/>
            <person name="Hawkins J."/>
            <person name="Pontaroli A.C."/>
            <person name="Estep M."/>
            <person name="Feng L."/>
            <person name="Vaughn J.N."/>
            <person name="Grimwood J."/>
            <person name="Jenkins J."/>
            <person name="Barry K."/>
            <person name="Lindquist E."/>
            <person name="Hellsten U."/>
            <person name="Deshpande S."/>
            <person name="Wang X."/>
            <person name="Wu X."/>
            <person name="Mitros T."/>
            <person name="Triplett J."/>
            <person name="Yang X."/>
            <person name="Ye C.Y."/>
            <person name="Mauro-Herrera M."/>
            <person name="Wang L."/>
            <person name="Li P."/>
            <person name="Sharma M."/>
            <person name="Sharma R."/>
            <person name="Ronald P.C."/>
            <person name="Panaud O."/>
            <person name="Kellogg E.A."/>
            <person name="Brutnell T.P."/>
            <person name="Doust A.N."/>
            <person name="Tuskan G.A."/>
            <person name="Rokhsar D."/>
            <person name="Devos K.M."/>
        </authorList>
    </citation>
    <scope>NUCLEOTIDE SEQUENCE [LARGE SCALE GENOMIC DNA]</scope>
    <source>
        <strain evidence="2">Yugu1</strain>
    </source>
</reference>
<proteinExistence type="predicted"/>
<dbReference type="InterPro" id="IPR013201">
    <property type="entry name" value="Prot_inhib_I29"/>
</dbReference>
<protein>
    <recommendedName>
        <fullName evidence="1">Cathepsin propeptide inhibitor domain-containing protein</fullName>
    </recommendedName>
</protein>
<accession>A0A368QQP4</accession>
<dbReference type="AlphaFoldDB" id="A0A368QQP4"/>
<organism evidence="2">
    <name type="scientific">Setaria italica</name>
    <name type="common">Foxtail millet</name>
    <name type="synonym">Panicum italicum</name>
    <dbReference type="NCBI Taxonomy" id="4555"/>
    <lineage>
        <taxon>Eukaryota</taxon>
        <taxon>Viridiplantae</taxon>
        <taxon>Streptophyta</taxon>
        <taxon>Embryophyta</taxon>
        <taxon>Tracheophyta</taxon>
        <taxon>Spermatophyta</taxon>
        <taxon>Magnoliopsida</taxon>
        <taxon>Liliopsida</taxon>
        <taxon>Poales</taxon>
        <taxon>Poaceae</taxon>
        <taxon>PACMAD clade</taxon>
        <taxon>Panicoideae</taxon>
        <taxon>Panicodae</taxon>
        <taxon>Paniceae</taxon>
        <taxon>Cenchrinae</taxon>
        <taxon>Setaria</taxon>
    </lineage>
</organism>
<reference evidence="2" key="2">
    <citation type="submission" date="2015-07" db="EMBL/GenBank/DDBJ databases">
        <authorList>
            <person name="Noorani M."/>
        </authorList>
    </citation>
    <scope>NUCLEOTIDE SEQUENCE</scope>
    <source>
        <strain evidence="2">Yugu1</strain>
    </source>
</reference>
<feature type="domain" description="Cathepsin propeptide inhibitor" evidence="1">
    <location>
        <begin position="22"/>
        <end position="82"/>
    </location>
</feature>
<dbReference type="Gene3D" id="1.10.287.2250">
    <property type="match status" value="1"/>
</dbReference>
<gene>
    <name evidence="2" type="ORF">SETIT_4G026400v2</name>
</gene>
<sequence>MVTKLWIRRGMKGDDEAMRARFEDWMKQYGRTYQDEQGKARRFRIFKAVARFVDVANAVADELGSDVCMGLNEFADWNDQGLAGMCGTKHMSEDQYLSMVGVNQASDKKATKQ</sequence>
<dbReference type="Pfam" id="PF08246">
    <property type="entry name" value="Inhibitor_I29"/>
    <property type="match status" value="1"/>
</dbReference>
<dbReference type="OrthoDB" id="692210at2759"/>
<feature type="non-terminal residue" evidence="2">
    <location>
        <position position="113"/>
    </location>
</feature>
<evidence type="ECO:0000313" key="2">
    <source>
        <dbReference type="EMBL" id="RCV20068.1"/>
    </source>
</evidence>